<comment type="caution">
    <text evidence="2">The sequence shown here is derived from an EMBL/GenBank/DDBJ whole genome shotgun (WGS) entry which is preliminary data.</text>
</comment>
<dbReference type="EMBL" id="VSSQ01012851">
    <property type="protein sequence ID" value="MPM50182.1"/>
    <property type="molecule type" value="Genomic_DNA"/>
</dbReference>
<name>A0A645AAH0_9ZZZZ</name>
<reference evidence="2" key="1">
    <citation type="submission" date="2019-08" db="EMBL/GenBank/DDBJ databases">
        <authorList>
            <person name="Kucharzyk K."/>
            <person name="Murdoch R.W."/>
            <person name="Higgins S."/>
            <person name="Loffler F."/>
        </authorList>
    </citation>
    <scope>NUCLEOTIDE SEQUENCE</scope>
</reference>
<protein>
    <submittedName>
        <fullName evidence="2">Uncharacterized protein</fullName>
    </submittedName>
</protein>
<accession>A0A645AAH0</accession>
<evidence type="ECO:0000313" key="2">
    <source>
        <dbReference type="EMBL" id="MPM50182.1"/>
    </source>
</evidence>
<proteinExistence type="predicted"/>
<evidence type="ECO:0000256" key="1">
    <source>
        <dbReference type="SAM" id="Coils"/>
    </source>
</evidence>
<organism evidence="2">
    <name type="scientific">bioreactor metagenome</name>
    <dbReference type="NCBI Taxonomy" id="1076179"/>
    <lineage>
        <taxon>unclassified sequences</taxon>
        <taxon>metagenomes</taxon>
        <taxon>ecological metagenomes</taxon>
    </lineage>
</organism>
<gene>
    <name evidence="2" type="ORF">SDC9_96918</name>
</gene>
<dbReference type="AlphaFoldDB" id="A0A645AAH0"/>
<keyword evidence="1" id="KW-0175">Coiled coil</keyword>
<feature type="coiled-coil region" evidence="1">
    <location>
        <begin position="1"/>
        <end position="28"/>
    </location>
</feature>
<sequence>MEKKNEYIDRLLQNLQSLEAKVSAIKQDESVSFSFFRDAFQKGQEVMRLLHELEMFQIEDMKHQMEKLMLFLSESKLRKPEEEVKSIDPPAAQEEKLAHIRKNAYAEGLALPTYTNPRNTESKKEEASEEFSGVIRSVNDVIQAPPPKLDVKRGLSLNDRFYFQRELFDNDREAMNAMMIRLNAFDNYGDTERYLREKTSWDFKDERVKSFLELLKKGFE</sequence>